<evidence type="ECO:0000256" key="1">
    <source>
        <dbReference type="ARBA" id="ARBA00006525"/>
    </source>
</evidence>
<dbReference type="PANTHER" id="PTHR43022">
    <property type="entry name" value="PROTEIN SMF"/>
    <property type="match status" value="1"/>
</dbReference>
<dbReference type="Gene3D" id="1.10.10.10">
    <property type="entry name" value="Winged helix-like DNA-binding domain superfamily/Winged helix DNA-binding domain"/>
    <property type="match status" value="1"/>
</dbReference>
<dbReference type="EMBL" id="JAKLTR010000018">
    <property type="protein sequence ID" value="MCG2617124.1"/>
    <property type="molecule type" value="Genomic_DNA"/>
</dbReference>
<keyword evidence="5" id="KW-1185">Reference proteome</keyword>
<reference evidence="4" key="1">
    <citation type="submission" date="2022-01" db="EMBL/GenBank/DDBJ databases">
        <authorList>
            <person name="Jo J.-H."/>
            <person name="Im W.-T."/>
        </authorList>
    </citation>
    <scope>NUCLEOTIDE SEQUENCE</scope>
    <source>
        <strain evidence="4">NA20</strain>
    </source>
</reference>
<feature type="domain" description="Smf/DprA SLOG" evidence="2">
    <location>
        <begin position="81"/>
        <end position="290"/>
    </location>
</feature>
<dbReference type="NCBIfam" id="TIGR00732">
    <property type="entry name" value="dprA"/>
    <property type="match status" value="1"/>
</dbReference>
<evidence type="ECO:0000313" key="4">
    <source>
        <dbReference type="EMBL" id="MCG2617124.1"/>
    </source>
</evidence>
<gene>
    <name evidence="4" type="primary">dprA</name>
    <name evidence="4" type="ORF">LZZ85_22705</name>
</gene>
<dbReference type="InterPro" id="IPR057666">
    <property type="entry name" value="DrpA_SLOG"/>
</dbReference>
<proteinExistence type="inferred from homology"/>
<dbReference type="Pfam" id="PF02481">
    <property type="entry name" value="DNA_processg_A"/>
    <property type="match status" value="1"/>
</dbReference>
<dbReference type="RefSeq" id="WP_237875661.1">
    <property type="nucleotide sequence ID" value="NZ_JAKLTR010000018.1"/>
</dbReference>
<comment type="similarity">
    <text evidence="1">Belongs to the DprA/Smf family.</text>
</comment>
<dbReference type="Pfam" id="PF17782">
    <property type="entry name" value="WHD_DprA"/>
    <property type="match status" value="1"/>
</dbReference>
<dbReference type="InterPro" id="IPR036388">
    <property type="entry name" value="WH-like_DNA-bd_sf"/>
</dbReference>
<dbReference type="Proteomes" id="UP001165367">
    <property type="component" value="Unassembled WGS sequence"/>
</dbReference>
<dbReference type="SUPFAM" id="SSF47781">
    <property type="entry name" value="RuvA domain 2-like"/>
    <property type="match status" value="1"/>
</dbReference>
<name>A0ABS9KY21_9BACT</name>
<feature type="domain" description="DprA winged helix" evidence="3">
    <location>
        <begin position="311"/>
        <end position="364"/>
    </location>
</feature>
<dbReference type="PANTHER" id="PTHR43022:SF1">
    <property type="entry name" value="PROTEIN SMF"/>
    <property type="match status" value="1"/>
</dbReference>
<dbReference type="InterPro" id="IPR041614">
    <property type="entry name" value="DprA_WH"/>
</dbReference>
<dbReference type="Gene3D" id="3.40.50.450">
    <property type="match status" value="1"/>
</dbReference>
<protein>
    <submittedName>
        <fullName evidence="4">DNA-processing protein DprA</fullName>
    </submittedName>
</protein>
<evidence type="ECO:0000313" key="5">
    <source>
        <dbReference type="Proteomes" id="UP001165367"/>
    </source>
</evidence>
<evidence type="ECO:0000259" key="2">
    <source>
        <dbReference type="Pfam" id="PF02481"/>
    </source>
</evidence>
<dbReference type="InterPro" id="IPR003488">
    <property type="entry name" value="DprA"/>
</dbReference>
<dbReference type="InterPro" id="IPR010994">
    <property type="entry name" value="RuvA_2-like"/>
</dbReference>
<dbReference type="SUPFAM" id="SSF102405">
    <property type="entry name" value="MCP/YpsA-like"/>
    <property type="match status" value="1"/>
</dbReference>
<evidence type="ECO:0000259" key="3">
    <source>
        <dbReference type="Pfam" id="PF17782"/>
    </source>
</evidence>
<accession>A0ABS9KY21</accession>
<comment type="caution">
    <text evidence="4">The sequence shown here is derived from an EMBL/GenBank/DDBJ whole genome shotgun (WGS) entry which is preliminary data.</text>
</comment>
<sequence>MHAELLYQIALTLIPNVGPVQAKNLMAQLGSARAIFTCPIDTLKKIEGIGELRAAAIRKFNDFNLAEQEMKFIQQYQISPLFINDPAYPKRLLHCYDCPTLLYYKGSADLNNPKTIAVIGTRTNTEYGRIVTDQLIEGLSSLGILVVSGLAHGIDAIAHRAALKNGLPTVGVLAHGLSQVYPAGHTSLAREIVKEGGGLLTEFRSPAIPDRHQFPARNRIVAGMTDATVVVETGVKGGSIITAELANGYNRDVFAFPGKISDPRSAGCNHLIRCNKAGLISDAASLLETMNWGTETKMTGRRSGQKAIFIELTKEEQVLADLLRGRDAVHIDEINLRSGLPNSVVAAAILNMELQNLVLTHPGKRYSLY</sequence>
<organism evidence="4 5">
    <name type="scientific">Terrimonas ginsenosidimutans</name>
    <dbReference type="NCBI Taxonomy" id="2908004"/>
    <lineage>
        <taxon>Bacteria</taxon>
        <taxon>Pseudomonadati</taxon>
        <taxon>Bacteroidota</taxon>
        <taxon>Chitinophagia</taxon>
        <taxon>Chitinophagales</taxon>
        <taxon>Chitinophagaceae</taxon>
        <taxon>Terrimonas</taxon>
    </lineage>
</organism>